<evidence type="ECO:0000313" key="2">
    <source>
        <dbReference type="Proteomes" id="UP000837857"/>
    </source>
</evidence>
<gene>
    <name evidence="1" type="ORF">IPOD504_LOCUS14818</name>
</gene>
<organism evidence="1 2">
    <name type="scientific">Iphiclides podalirius</name>
    <name type="common">scarce swallowtail</name>
    <dbReference type="NCBI Taxonomy" id="110791"/>
    <lineage>
        <taxon>Eukaryota</taxon>
        <taxon>Metazoa</taxon>
        <taxon>Ecdysozoa</taxon>
        <taxon>Arthropoda</taxon>
        <taxon>Hexapoda</taxon>
        <taxon>Insecta</taxon>
        <taxon>Pterygota</taxon>
        <taxon>Neoptera</taxon>
        <taxon>Endopterygota</taxon>
        <taxon>Lepidoptera</taxon>
        <taxon>Glossata</taxon>
        <taxon>Ditrysia</taxon>
        <taxon>Papilionoidea</taxon>
        <taxon>Papilionidae</taxon>
        <taxon>Papilioninae</taxon>
        <taxon>Iphiclides</taxon>
    </lineage>
</organism>
<feature type="non-terminal residue" evidence="1">
    <location>
        <position position="1"/>
    </location>
</feature>
<name>A0ABN8J164_9NEOP</name>
<dbReference type="Proteomes" id="UP000837857">
    <property type="component" value="Chromosome 6"/>
</dbReference>
<proteinExistence type="predicted"/>
<accession>A0ABN8J164</accession>
<reference evidence="1" key="1">
    <citation type="submission" date="2022-03" db="EMBL/GenBank/DDBJ databases">
        <authorList>
            <person name="Martin H S."/>
        </authorList>
    </citation>
    <scope>NUCLEOTIDE SEQUENCE</scope>
</reference>
<protein>
    <submittedName>
        <fullName evidence="1">Uncharacterized protein</fullName>
    </submittedName>
</protein>
<dbReference type="EMBL" id="OW152818">
    <property type="protein sequence ID" value="CAH2070737.1"/>
    <property type="molecule type" value="Genomic_DNA"/>
</dbReference>
<evidence type="ECO:0000313" key="1">
    <source>
        <dbReference type="EMBL" id="CAH2070737.1"/>
    </source>
</evidence>
<sequence length="92" mass="11066">MTQESRDFADDLSDVEEDQIDRVLKQIKNRKALGHAKMLQSECCLTVGFRMNLNTSKVMFNEHILQKCSKLKWQWSSHSRRRADERWRRRGR</sequence>
<keyword evidence="2" id="KW-1185">Reference proteome</keyword>